<dbReference type="NCBIfam" id="NF008686">
    <property type="entry name" value="PRK11705.1"/>
    <property type="match status" value="1"/>
</dbReference>
<dbReference type="PANTHER" id="PTHR43667:SF1">
    <property type="entry name" value="CYCLOPROPANE-FATTY-ACYL-PHOSPHOLIPID SYNTHASE"/>
    <property type="match status" value="1"/>
</dbReference>
<keyword evidence="7" id="KW-1185">Reference proteome</keyword>
<dbReference type="STRING" id="360412.LARV_03745"/>
<dbReference type="Pfam" id="PF02353">
    <property type="entry name" value="CMAS"/>
    <property type="match status" value="1"/>
</dbReference>
<evidence type="ECO:0000256" key="2">
    <source>
        <dbReference type="ARBA" id="ARBA00022603"/>
    </source>
</evidence>
<dbReference type="PANTHER" id="PTHR43667">
    <property type="entry name" value="CYCLOPROPANE-FATTY-ACYL-PHOSPHOLIPID SYNTHASE"/>
    <property type="match status" value="1"/>
</dbReference>
<comment type="similarity">
    <text evidence="1">Belongs to the CFA/CMAS family.</text>
</comment>
<keyword evidence="2" id="KW-0489">Methyltransferase</keyword>
<dbReference type="EMBL" id="DF967973">
    <property type="protein sequence ID" value="GAP15950.1"/>
    <property type="molecule type" value="Genomic_DNA"/>
</dbReference>
<keyword evidence="3" id="KW-0808">Transferase</keyword>
<evidence type="ECO:0000256" key="4">
    <source>
        <dbReference type="ARBA" id="ARBA00022691"/>
    </source>
</evidence>
<dbReference type="CDD" id="cd02440">
    <property type="entry name" value="AdoMet_MTases"/>
    <property type="match status" value="1"/>
</dbReference>
<keyword evidence="4" id="KW-0949">S-adenosyl-L-methionine</keyword>
<dbReference type="GO" id="GO:0032259">
    <property type="term" value="P:methylation"/>
    <property type="evidence" value="ECO:0007669"/>
    <property type="project" value="UniProtKB-KW"/>
</dbReference>
<dbReference type="InterPro" id="IPR029063">
    <property type="entry name" value="SAM-dependent_MTases_sf"/>
</dbReference>
<dbReference type="SUPFAM" id="SSF53335">
    <property type="entry name" value="S-adenosyl-L-methionine-dependent methyltransferases"/>
    <property type="match status" value="1"/>
</dbReference>
<dbReference type="Proteomes" id="UP000055060">
    <property type="component" value="Unassembled WGS sequence"/>
</dbReference>
<dbReference type="GO" id="GO:0008168">
    <property type="term" value="F:methyltransferase activity"/>
    <property type="evidence" value="ECO:0007669"/>
    <property type="project" value="UniProtKB-KW"/>
</dbReference>
<accession>A0A0K8MXM2</accession>
<dbReference type="Gene3D" id="3.40.50.150">
    <property type="entry name" value="Vaccinia Virus protein VP39"/>
    <property type="match status" value="1"/>
</dbReference>
<dbReference type="OrthoDB" id="9782855at2"/>
<dbReference type="PIRSF" id="PIRSF003085">
    <property type="entry name" value="CMAS"/>
    <property type="match status" value="1"/>
</dbReference>
<evidence type="ECO:0000313" key="7">
    <source>
        <dbReference type="Proteomes" id="UP000055060"/>
    </source>
</evidence>
<dbReference type="RefSeq" id="WP_075075348.1">
    <property type="nucleotide sequence ID" value="NZ_DF967973.1"/>
</dbReference>
<evidence type="ECO:0000256" key="1">
    <source>
        <dbReference type="ARBA" id="ARBA00010815"/>
    </source>
</evidence>
<evidence type="ECO:0000313" key="6">
    <source>
        <dbReference type="EMBL" id="GAP15950.1"/>
    </source>
</evidence>
<proteinExistence type="inferred from homology"/>
<organism evidence="6">
    <name type="scientific">Longilinea arvoryzae</name>
    <dbReference type="NCBI Taxonomy" id="360412"/>
    <lineage>
        <taxon>Bacteria</taxon>
        <taxon>Bacillati</taxon>
        <taxon>Chloroflexota</taxon>
        <taxon>Anaerolineae</taxon>
        <taxon>Anaerolineales</taxon>
        <taxon>Anaerolineaceae</taxon>
        <taxon>Longilinea</taxon>
    </lineage>
</organism>
<reference evidence="6" key="1">
    <citation type="submission" date="2015-07" db="EMBL/GenBank/DDBJ databases">
        <title>Draft Genome Sequences of Anaerolinea thermolimosa IMO-1, Bellilinea caldifistulae GOMI-1, Leptolinea tardivitalis YMTK-2, Levilinea saccharolytica KIBI-1,Longilinea arvoryzae KOME-1, Previously Described as Members of the Anaerolineaceae (Chloroflexi).</title>
        <authorList>
            <person name="Sekiguchi Y."/>
            <person name="Ohashi A."/>
            <person name="Matsuura N."/>
            <person name="Tourlousse M.D."/>
        </authorList>
    </citation>
    <scope>NUCLEOTIDE SEQUENCE [LARGE SCALE GENOMIC DNA]</scope>
    <source>
        <strain evidence="6">KOME-1</strain>
    </source>
</reference>
<name>A0A0K8MXM2_9CHLR</name>
<evidence type="ECO:0000256" key="5">
    <source>
        <dbReference type="ARBA" id="ARBA00023098"/>
    </source>
</evidence>
<protein>
    <submittedName>
        <fullName evidence="6">Cyclopropane-fatty-acyl-phospholipid synthase</fullName>
    </submittedName>
</protein>
<dbReference type="InterPro" id="IPR050723">
    <property type="entry name" value="CFA/CMAS"/>
</dbReference>
<sequence length="373" mass="42722">MAAHRAEETVRRLFKEAGIQIYGKNPWDIQVKDSRFYERVLRDASLGLGESYVDGWWEVESIDGMVERMLRARLDKKVRGDVRALMPALLGRLTNRQAPSRAFEVGEEHYDLGNDLYTAMLDRRLNYACAYWKNASNLDEAQEAKLDLVCRKIGLQPGMHVLELGCGWGAFAKYAAEKYGVSVVGVTVSKEQVALGSEWVKGLPVELRLQDYRTVEGRYDRVISIGMMEHVGYKNYRTYMEVVDRTLKPDGVGFIQTIGGNESQTAGDPWSDRYIFPNGMLPSIAQLGAAMEGLFVMEDWHNFGPDYERTLLAWHDNFEAAWPELSKKYSERFHRMWRYYLLNSAGAFRARSQQLWQIVFTRTGTPQPDSRVG</sequence>
<dbReference type="GO" id="GO:0008610">
    <property type="term" value="P:lipid biosynthetic process"/>
    <property type="evidence" value="ECO:0007669"/>
    <property type="project" value="InterPro"/>
</dbReference>
<gene>
    <name evidence="6" type="ORF">LARV_03745</name>
</gene>
<keyword evidence="5" id="KW-0443">Lipid metabolism</keyword>
<dbReference type="InterPro" id="IPR003333">
    <property type="entry name" value="CMAS"/>
</dbReference>
<evidence type="ECO:0000256" key="3">
    <source>
        <dbReference type="ARBA" id="ARBA00022679"/>
    </source>
</evidence>
<dbReference type="AlphaFoldDB" id="A0A0K8MXM2"/>